<evidence type="ECO:0000313" key="7">
    <source>
        <dbReference type="Proteomes" id="UP000223749"/>
    </source>
</evidence>
<feature type="domain" description="Glycosyltransferase 2-like" evidence="5">
    <location>
        <begin position="9"/>
        <end position="115"/>
    </location>
</feature>
<sequence>MYQNSSIDIVIPSFRLDESILLNIFNVERPDGFLVNFYIVADNPSAEIPYGILKLAEEHKINLIRNEVNLGFSKTRNNGIRLGNSKWVLLLDDDIVPSEKLLIAYADAIKSNLDSIGFAGVTNFPLPFNAATRAMDINGTTGHFNAALDNKPLAWVPTANVMLNREKMDTTLFNEKLDKGGEDIEFLLRNSLIYKEKYTPVPGAVVEHPWWDNGAIQTERGFRYGRGAADIAVLDTIKPYTYHDFLNTSESLLLLMVCSAMTVAFYSARTLFLLMFLILFSEILTNLIKTFYKSKGFSLSVALNLFWIKNCYEAGYLFESLSRGRLSGFGERIEMGFAKENPGWFRLNKWKIIKMVLLIIMFTATLL</sequence>
<dbReference type="GO" id="GO:0016757">
    <property type="term" value="F:glycosyltransferase activity"/>
    <property type="evidence" value="ECO:0007669"/>
    <property type="project" value="UniProtKB-KW"/>
</dbReference>
<protein>
    <recommendedName>
        <fullName evidence="5">Glycosyltransferase 2-like domain-containing protein</fullName>
    </recommendedName>
</protein>
<evidence type="ECO:0000256" key="4">
    <source>
        <dbReference type="SAM" id="Phobius"/>
    </source>
</evidence>
<feature type="transmembrane region" description="Helical" evidence="4">
    <location>
        <begin position="252"/>
        <end position="280"/>
    </location>
</feature>
<dbReference type="Pfam" id="PF00535">
    <property type="entry name" value="Glycos_transf_2"/>
    <property type="match status" value="1"/>
</dbReference>
<organism evidence="6 7">
    <name type="scientific">Pedobacter ginsengisoli</name>
    <dbReference type="NCBI Taxonomy" id="363852"/>
    <lineage>
        <taxon>Bacteria</taxon>
        <taxon>Pseudomonadati</taxon>
        <taxon>Bacteroidota</taxon>
        <taxon>Sphingobacteriia</taxon>
        <taxon>Sphingobacteriales</taxon>
        <taxon>Sphingobacteriaceae</taxon>
        <taxon>Pedobacter</taxon>
    </lineage>
</organism>
<name>A0A2D1UA53_9SPHI</name>
<keyword evidence="4" id="KW-0472">Membrane</keyword>
<dbReference type="InterPro" id="IPR001173">
    <property type="entry name" value="Glyco_trans_2-like"/>
</dbReference>
<dbReference type="PANTHER" id="PTHR43179:SF12">
    <property type="entry name" value="GALACTOFURANOSYLTRANSFERASE GLFT2"/>
    <property type="match status" value="1"/>
</dbReference>
<evidence type="ECO:0000256" key="3">
    <source>
        <dbReference type="ARBA" id="ARBA00022679"/>
    </source>
</evidence>
<keyword evidence="7" id="KW-1185">Reference proteome</keyword>
<dbReference type="Proteomes" id="UP000223749">
    <property type="component" value="Chromosome"/>
</dbReference>
<dbReference type="SUPFAM" id="SSF53448">
    <property type="entry name" value="Nucleotide-diphospho-sugar transferases"/>
    <property type="match status" value="1"/>
</dbReference>
<gene>
    <name evidence="6" type="ORF">CPT03_19525</name>
</gene>
<reference evidence="6 7" key="1">
    <citation type="submission" date="2017-10" db="EMBL/GenBank/DDBJ databases">
        <title>Whole genome of Pedobacter ginsengisoli T01R-27 isolated from tomato rhizosphere.</title>
        <authorList>
            <person name="Weon H.-Y."/>
            <person name="Lee S.A."/>
            <person name="Sang M.K."/>
            <person name="Song J."/>
        </authorList>
    </citation>
    <scope>NUCLEOTIDE SEQUENCE [LARGE SCALE GENOMIC DNA]</scope>
    <source>
        <strain evidence="6 7">T01R-27</strain>
    </source>
</reference>
<proteinExistence type="inferred from homology"/>
<evidence type="ECO:0000313" key="6">
    <source>
        <dbReference type="EMBL" id="ATP58497.1"/>
    </source>
</evidence>
<evidence type="ECO:0000256" key="1">
    <source>
        <dbReference type="ARBA" id="ARBA00006739"/>
    </source>
</evidence>
<keyword evidence="3" id="KW-0808">Transferase</keyword>
<dbReference type="EMBL" id="CP024091">
    <property type="protein sequence ID" value="ATP58497.1"/>
    <property type="molecule type" value="Genomic_DNA"/>
</dbReference>
<dbReference type="OrthoDB" id="633659at2"/>
<keyword evidence="2" id="KW-0328">Glycosyltransferase</keyword>
<keyword evidence="4" id="KW-0812">Transmembrane</keyword>
<dbReference type="Gene3D" id="3.90.550.10">
    <property type="entry name" value="Spore Coat Polysaccharide Biosynthesis Protein SpsA, Chain A"/>
    <property type="match status" value="1"/>
</dbReference>
<keyword evidence="4" id="KW-1133">Transmembrane helix</keyword>
<dbReference type="AlphaFoldDB" id="A0A2D1UA53"/>
<evidence type="ECO:0000256" key="2">
    <source>
        <dbReference type="ARBA" id="ARBA00022676"/>
    </source>
</evidence>
<evidence type="ECO:0000259" key="5">
    <source>
        <dbReference type="Pfam" id="PF00535"/>
    </source>
</evidence>
<dbReference type="InterPro" id="IPR029044">
    <property type="entry name" value="Nucleotide-diphossugar_trans"/>
</dbReference>
<dbReference type="RefSeq" id="WP_099440395.1">
    <property type="nucleotide sequence ID" value="NZ_CP024091.1"/>
</dbReference>
<dbReference type="PANTHER" id="PTHR43179">
    <property type="entry name" value="RHAMNOSYLTRANSFERASE WBBL"/>
    <property type="match status" value="1"/>
</dbReference>
<dbReference type="KEGG" id="pgs:CPT03_19525"/>
<accession>A0A2D1UA53</accession>
<comment type="similarity">
    <text evidence="1">Belongs to the glycosyltransferase 2 family.</text>
</comment>